<dbReference type="Proteomes" id="UP001148838">
    <property type="component" value="Unassembled WGS sequence"/>
</dbReference>
<comment type="caution">
    <text evidence="1">The sequence shown here is derived from an EMBL/GenBank/DDBJ whole genome shotgun (WGS) entry which is preliminary data.</text>
</comment>
<proteinExistence type="predicted"/>
<evidence type="ECO:0000313" key="2">
    <source>
        <dbReference type="Proteomes" id="UP001148838"/>
    </source>
</evidence>
<gene>
    <name evidence="1" type="ORF">ANN_25897</name>
</gene>
<dbReference type="InterPro" id="IPR036397">
    <property type="entry name" value="RNaseH_sf"/>
</dbReference>
<organism evidence="1 2">
    <name type="scientific">Periplaneta americana</name>
    <name type="common">American cockroach</name>
    <name type="synonym">Blatta americana</name>
    <dbReference type="NCBI Taxonomy" id="6978"/>
    <lineage>
        <taxon>Eukaryota</taxon>
        <taxon>Metazoa</taxon>
        <taxon>Ecdysozoa</taxon>
        <taxon>Arthropoda</taxon>
        <taxon>Hexapoda</taxon>
        <taxon>Insecta</taxon>
        <taxon>Pterygota</taxon>
        <taxon>Neoptera</taxon>
        <taxon>Polyneoptera</taxon>
        <taxon>Dictyoptera</taxon>
        <taxon>Blattodea</taxon>
        <taxon>Blattoidea</taxon>
        <taxon>Blattidae</taxon>
        <taxon>Blattinae</taxon>
        <taxon>Periplaneta</taxon>
    </lineage>
</organism>
<reference evidence="1 2" key="1">
    <citation type="journal article" date="2022" name="Allergy">
        <title>Genome assembly and annotation of Periplaneta americana reveal a comprehensive cockroach allergen profile.</title>
        <authorList>
            <person name="Wang L."/>
            <person name="Xiong Q."/>
            <person name="Saelim N."/>
            <person name="Wang L."/>
            <person name="Nong W."/>
            <person name="Wan A.T."/>
            <person name="Shi M."/>
            <person name="Liu X."/>
            <person name="Cao Q."/>
            <person name="Hui J.H.L."/>
            <person name="Sookrung N."/>
            <person name="Leung T.F."/>
            <person name="Tungtrongchitr A."/>
            <person name="Tsui S.K.W."/>
        </authorList>
    </citation>
    <scope>NUCLEOTIDE SEQUENCE [LARGE SCALE GENOMIC DNA]</scope>
    <source>
        <strain evidence="1">PWHHKU_190912</strain>
    </source>
</reference>
<evidence type="ECO:0000313" key="1">
    <source>
        <dbReference type="EMBL" id="KAJ4428903.1"/>
    </source>
</evidence>
<name>A0ABQ8S4N0_PERAM</name>
<dbReference type="Gene3D" id="3.30.420.10">
    <property type="entry name" value="Ribonuclease H-like superfamily/Ribonuclease H"/>
    <property type="match status" value="2"/>
</dbReference>
<sequence length="411" mass="47909">MICDAAVNKKPAHTSFQADWFLLCNPTRRFSISFDVYTSPKHRKMKIKLPYDIPYGKINKHNCRVWGTQKPHRIIEHERDSPKVNVFCALSQRKLYGPFFFIEATVTGHSYLEMLEQWLVPQLRQDLNDDFIFQQDGAPPHFHNAVRAYLNTEMSDRWIGHAGVRDRCFMTWPPRSPDMTAWSTAEYSMEGNLLSIRLDHQSGQQLPPDWLPLPPTRMCLAARHIMFVDDDGGDNDKDVDNDDDDNRLALWSLPSKETLRGHSDTSFRGEGYIQCCVGVRLCDMYSNQELAEMHFMYGKADGNAALARRLYQERYPQRQCSDRKTFVPYYMEMSMFVPSIAGDVLVGSHVLPLRLNRERYKVFLRYTLLVLLHHVPLSIRRNTNFMHDGASAHFSVNGRRFLNQRFCDMDR</sequence>
<dbReference type="PANTHER" id="PTHR47326">
    <property type="entry name" value="TRANSPOSABLE ELEMENT TC3 TRANSPOSASE-LIKE PROTEIN"/>
    <property type="match status" value="1"/>
</dbReference>
<keyword evidence="2" id="KW-1185">Reference proteome</keyword>
<accession>A0ABQ8S4N0</accession>
<dbReference type="PANTHER" id="PTHR47326:SF1">
    <property type="entry name" value="HTH PSQ-TYPE DOMAIN-CONTAINING PROTEIN"/>
    <property type="match status" value="1"/>
</dbReference>
<dbReference type="EMBL" id="JAJSOF020000036">
    <property type="protein sequence ID" value="KAJ4428903.1"/>
    <property type="molecule type" value="Genomic_DNA"/>
</dbReference>
<protein>
    <submittedName>
        <fullName evidence="1">Uncharacterized protein</fullName>
    </submittedName>
</protein>